<dbReference type="Proteomes" id="UP000094892">
    <property type="component" value="Unassembled WGS sequence"/>
</dbReference>
<evidence type="ECO:0000259" key="3">
    <source>
        <dbReference type="Pfam" id="PF13203"/>
    </source>
</evidence>
<dbReference type="Pfam" id="PF13203">
    <property type="entry name" value="DUF2201_N"/>
    <property type="match status" value="1"/>
</dbReference>
<evidence type="ECO:0008006" key="8">
    <source>
        <dbReference type="Google" id="ProtNLM"/>
    </source>
</evidence>
<dbReference type="PANTHER" id="PTHR38730">
    <property type="entry name" value="SLL7028 PROTEIN"/>
    <property type="match status" value="1"/>
</dbReference>
<dbReference type="EMBL" id="MCOL01000001">
    <property type="protein sequence ID" value="ODO63065.1"/>
    <property type="molecule type" value="Genomic_DNA"/>
</dbReference>
<evidence type="ECO:0000256" key="1">
    <source>
        <dbReference type="SAM" id="MobiDB-lite"/>
    </source>
</evidence>
<evidence type="ECO:0000313" key="6">
    <source>
        <dbReference type="Proteomes" id="UP000094892"/>
    </source>
</evidence>
<evidence type="ECO:0000313" key="4">
    <source>
        <dbReference type="EMBL" id="ODO63065.1"/>
    </source>
</evidence>
<dbReference type="InterPro" id="IPR018698">
    <property type="entry name" value="VWA-like_dom"/>
</dbReference>
<dbReference type="Proteomes" id="UP000595466">
    <property type="component" value="Chromosome"/>
</dbReference>
<reference evidence="5 7" key="2">
    <citation type="submission" date="2020-12" db="EMBL/GenBank/DDBJ databases">
        <title>Whole genome sequencing of Lactobacillus plantarum PC518.</title>
        <authorList>
            <person name="Guo Q."/>
        </authorList>
    </citation>
    <scope>NUCLEOTIDE SEQUENCE [LARGE SCALE GENOMIC DNA]</scope>
    <source>
        <strain evidence="5 7">PC518</strain>
    </source>
</reference>
<dbReference type="InterPro" id="IPR025154">
    <property type="entry name" value="Put_metallopeptidase_dom"/>
</dbReference>
<organism evidence="4 6">
    <name type="scientific">Lactiplantibacillus plantarum</name>
    <name type="common">Lactobacillus plantarum</name>
    <dbReference type="NCBI Taxonomy" id="1590"/>
    <lineage>
        <taxon>Bacteria</taxon>
        <taxon>Bacillati</taxon>
        <taxon>Bacillota</taxon>
        <taxon>Bacilli</taxon>
        <taxon>Lactobacillales</taxon>
        <taxon>Lactobacillaceae</taxon>
        <taxon>Lactiplantibacillus</taxon>
    </lineage>
</organism>
<reference evidence="4 6" key="1">
    <citation type="submission" date="2016-08" db="EMBL/GenBank/DDBJ databases">
        <title>Genome sequencing of Lactobacillus plantarum JSA22, isolated from fermented soybean paste.</title>
        <authorList>
            <person name="Choi H.S."/>
        </authorList>
    </citation>
    <scope>NUCLEOTIDE SEQUENCE [LARGE SCALE GENOMIC DNA]</scope>
    <source>
        <strain evidence="4 6">JSA22</strain>
    </source>
</reference>
<feature type="domain" description="VWA-like" evidence="2">
    <location>
        <begin position="312"/>
        <end position="440"/>
    </location>
</feature>
<dbReference type="EMBL" id="CP066817">
    <property type="protein sequence ID" value="QQM60823.1"/>
    <property type="molecule type" value="Genomic_DNA"/>
</dbReference>
<dbReference type="PATRIC" id="fig|1590.152.peg.2982"/>
<feature type="domain" description="Putative metallopeptidase" evidence="3">
    <location>
        <begin position="32"/>
        <end position="295"/>
    </location>
</feature>
<dbReference type="PANTHER" id="PTHR38730:SF1">
    <property type="entry name" value="SLL7028 PROTEIN"/>
    <property type="match status" value="1"/>
</dbReference>
<sequence>MINNANEYTRWQQAMLVTPTADTIQAGATMIDRAIIELLATDQFYGELLTRLPRQLNTTLTTPFILAWQNNQLVLQYAPTVIARAFSQFSYLQAGLKHVALHIVWQHPVRYRDQVKQQPELVTLATDLAVNQYVDGLPKDAVSLTTVQPLVDAQLPRRADSGCYLKLLQQQSRSQLQPNGAPTATSRNKDQRQPAKGSGDQKSQQLIDDPSGWSASEQLTNPNLATARLKQLAKDAWQQTNEAGRGLVAGNVRAQLTVMTQPAQLDWRQLLVRGLGQIPSGTKASHARFNRRQPARMEIPGQIGDTRLDLQVYVDNSGSISDLMLQRLLAQVATLTRLFAATITVKPFDAIVQPGQTYQVSLPQQIRFTRRGGGGTVYQSIFDDLLTHHKTNATTLALILTDGRGERHVESHRFTNVIWLLARAEDRLSIEPAIGHVVNLNLEDE</sequence>
<dbReference type="Pfam" id="PF09967">
    <property type="entry name" value="DUF2201"/>
    <property type="match status" value="1"/>
</dbReference>
<evidence type="ECO:0000313" key="5">
    <source>
        <dbReference type="EMBL" id="QQM60823.1"/>
    </source>
</evidence>
<evidence type="ECO:0000259" key="2">
    <source>
        <dbReference type="Pfam" id="PF09967"/>
    </source>
</evidence>
<evidence type="ECO:0000313" key="7">
    <source>
        <dbReference type="Proteomes" id="UP000595466"/>
    </source>
</evidence>
<dbReference type="AlphaFoldDB" id="A0A0G9FED0"/>
<gene>
    <name evidence="5" type="ORF">JH395_14105</name>
    <name evidence="4" type="ORF">LPJSA22_03087</name>
</gene>
<dbReference type="RefSeq" id="WP_003645624.1">
    <property type="nucleotide sequence ID" value="NZ_BAAFRT010000001.1"/>
</dbReference>
<accession>A0A0G9FED0</accession>
<name>A0A0G9FED0_LACPN</name>
<feature type="region of interest" description="Disordered" evidence="1">
    <location>
        <begin position="172"/>
        <end position="218"/>
    </location>
</feature>
<protein>
    <recommendedName>
        <fullName evidence="8">VWA-like domain-containing protein</fullName>
    </recommendedName>
</protein>
<proteinExistence type="predicted"/>